<keyword evidence="2 4" id="KW-0560">Oxidoreductase</keyword>
<dbReference type="InterPro" id="IPR015878">
    <property type="entry name" value="Ado_hCys_hydrolase_NAD-bd"/>
</dbReference>
<evidence type="ECO:0000256" key="2">
    <source>
        <dbReference type="ARBA" id="ARBA00023002"/>
    </source>
</evidence>
<gene>
    <name evidence="6" type="ORF">P8192_12520</name>
</gene>
<dbReference type="InterPro" id="IPR029753">
    <property type="entry name" value="D-isomer_DH_CS"/>
</dbReference>
<reference evidence="6 7" key="1">
    <citation type="submission" date="2023-04" db="EMBL/GenBank/DDBJ databases">
        <title>Funneling lignin-derived compounds into biodiesel using alkali-halophilic Citricoccus sp. P2.</title>
        <authorList>
            <person name="Luo C.-B."/>
        </authorList>
    </citation>
    <scope>NUCLEOTIDE SEQUENCE [LARGE SCALE GENOMIC DNA]</scope>
    <source>
        <strain evidence="6 7">P2</strain>
    </source>
</reference>
<organism evidence="6 7">
    <name type="scientific">Citricoccus muralis</name>
    <dbReference type="NCBI Taxonomy" id="169134"/>
    <lineage>
        <taxon>Bacteria</taxon>
        <taxon>Bacillati</taxon>
        <taxon>Actinomycetota</taxon>
        <taxon>Actinomycetes</taxon>
        <taxon>Micrococcales</taxon>
        <taxon>Micrococcaceae</taxon>
        <taxon>Citricoccus</taxon>
    </lineage>
</organism>
<evidence type="ECO:0000256" key="3">
    <source>
        <dbReference type="ARBA" id="ARBA00023027"/>
    </source>
</evidence>
<dbReference type="PANTHER" id="PTHR42789:SF1">
    <property type="entry name" value="D-ISOMER SPECIFIC 2-HYDROXYACID DEHYDROGENASE FAMILY PROTEIN (AFU_ORTHOLOGUE AFUA_6G10090)"/>
    <property type="match status" value="1"/>
</dbReference>
<evidence type="ECO:0000259" key="5">
    <source>
        <dbReference type="SMART" id="SM00997"/>
    </source>
</evidence>
<keyword evidence="3" id="KW-0520">NAD</keyword>
<dbReference type="SUPFAM" id="SSF52283">
    <property type="entry name" value="Formate/glycerate dehydrogenase catalytic domain-like"/>
    <property type="match status" value="1"/>
</dbReference>
<evidence type="ECO:0000256" key="1">
    <source>
        <dbReference type="ARBA" id="ARBA00005854"/>
    </source>
</evidence>
<dbReference type="Pfam" id="PF02826">
    <property type="entry name" value="2-Hacid_dh_C"/>
    <property type="match status" value="1"/>
</dbReference>
<name>A0ABY8H5S1_9MICC</name>
<dbReference type="Proteomes" id="UP001219037">
    <property type="component" value="Chromosome"/>
</dbReference>
<evidence type="ECO:0000313" key="6">
    <source>
        <dbReference type="EMBL" id="WFP16199.1"/>
    </source>
</evidence>
<dbReference type="Gene3D" id="3.40.50.720">
    <property type="entry name" value="NAD(P)-binding Rossmann-like Domain"/>
    <property type="match status" value="2"/>
</dbReference>
<proteinExistence type="inferred from homology"/>
<dbReference type="SMART" id="SM00997">
    <property type="entry name" value="AdoHcyase_NAD"/>
    <property type="match status" value="1"/>
</dbReference>
<evidence type="ECO:0000256" key="4">
    <source>
        <dbReference type="RuleBase" id="RU003719"/>
    </source>
</evidence>
<dbReference type="EMBL" id="CP121252">
    <property type="protein sequence ID" value="WFP16199.1"/>
    <property type="molecule type" value="Genomic_DNA"/>
</dbReference>
<dbReference type="Pfam" id="PF00389">
    <property type="entry name" value="2-Hacid_dh"/>
    <property type="match status" value="1"/>
</dbReference>
<dbReference type="SUPFAM" id="SSF51735">
    <property type="entry name" value="NAD(P)-binding Rossmann-fold domains"/>
    <property type="match status" value="1"/>
</dbReference>
<dbReference type="InterPro" id="IPR036291">
    <property type="entry name" value="NAD(P)-bd_dom_sf"/>
</dbReference>
<dbReference type="InterPro" id="IPR050857">
    <property type="entry name" value="D-2-hydroxyacid_DH"/>
</dbReference>
<keyword evidence="7" id="KW-1185">Reference proteome</keyword>
<dbReference type="PANTHER" id="PTHR42789">
    <property type="entry name" value="D-ISOMER SPECIFIC 2-HYDROXYACID DEHYDROGENASE FAMILY PROTEIN (AFU_ORTHOLOGUE AFUA_6G10090)"/>
    <property type="match status" value="1"/>
</dbReference>
<protein>
    <submittedName>
        <fullName evidence="6">NAD(P)-dependent oxidoreductase</fullName>
    </submittedName>
</protein>
<feature type="domain" description="S-adenosyl-L-homocysteine hydrolase NAD binding" evidence="5">
    <location>
        <begin position="132"/>
        <end position="268"/>
    </location>
</feature>
<comment type="similarity">
    <text evidence="1 4">Belongs to the D-isomer specific 2-hydroxyacid dehydrogenase family.</text>
</comment>
<sequence length="324" mass="34766">MAKVYITDPIAPEIYADLESRHTVYRAYGEEAKSWHEVAPEIDAALVRSENITADMIDAAPRLRIIARHGVGFDNVDLETAAARNIWVTTTPGANAAAVAEHVFALVLSAARRIVEGSCAVVDGEWHSAKPRLLGRQLHGRTIGIIGYGQIGQRVATIARGFGMSLVVVDPFLVASDIVEDDVRLTHLDDLLESSDVVTLHVPLTPETWHMINADALAKLKDGAILVNTSRGGLIDDAALENEIRSERLSAGLDVIEGEAVNMNAPLPHSRIDVDLRGLVVTPHIAGQSDQSMIDVGNAAVACIEEALTGRKPKHAVNLEASNS</sequence>
<dbReference type="InterPro" id="IPR006139">
    <property type="entry name" value="D-isomer_2_OHA_DH_cat_dom"/>
</dbReference>
<dbReference type="PROSITE" id="PS00671">
    <property type="entry name" value="D_2_HYDROXYACID_DH_3"/>
    <property type="match status" value="1"/>
</dbReference>
<accession>A0ABY8H5S1</accession>
<evidence type="ECO:0000313" key="7">
    <source>
        <dbReference type="Proteomes" id="UP001219037"/>
    </source>
</evidence>
<dbReference type="InterPro" id="IPR006140">
    <property type="entry name" value="D-isomer_DH_NAD-bd"/>
</dbReference>
<dbReference type="RefSeq" id="WP_278157352.1">
    <property type="nucleotide sequence ID" value="NZ_CP121252.1"/>
</dbReference>
<dbReference type="PROSITE" id="PS00670">
    <property type="entry name" value="D_2_HYDROXYACID_DH_2"/>
    <property type="match status" value="1"/>
</dbReference>